<dbReference type="Gene3D" id="2.120.10.80">
    <property type="entry name" value="Kelch-type beta propeller"/>
    <property type="match status" value="2"/>
</dbReference>
<dbReference type="AlphaFoldDB" id="A0A9P4NDW5"/>
<dbReference type="OrthoDB" id="45365at2759"/>
<name>A0A9P4NDW5_9PEZI</name>
<dbReference type="SMART" id="SM00612">
    <property type="entry name" value="Kelch"/>
    <property type="match status" value="5"/>
</dbReference>
<comment type="caution">
    <text evidence="1">The sequence shown here is derived from an EMBL/GenBank/DDBJ whole genome shotgun (WGS) entry which is preliminary data.</text>
</comment>
<evidence type="ECO:0000313" key="1">
    <source>
        <dbReference type="EMBL" id="KAF2416277.1"/>
    </source>
</evidence>
<protein>
    <submittedName>
        <fullName evidence="1">Galactose oxidase</fullName>
    </submittedName>
</protein>
<organism evidence="1 2">
    <name type="scientific">Tothia fuscella</name>
    <dbReference type="NCBI Taxonomy" id="1048955"/>
    <lineage>
        <taxon>Eukaryota</taxon>
        <taxon>Fungi</taxon>
        <taxon>Dikarya</taxon>
        <taxon>Ascomycota</taxon>
        <taxon>Pezizomycotina</taxon>
        <taxon>Dothideomycetes</taxon>
        <taxon>Pleosporomycetidae</taxon>
        <taxon>Venturiales</taxon>
        <taxon>Cylindrosympodiaceae</taxon>
        <taxon>Tothia</taxon>
    </lineage>
</organism>
<dbReference type="InterPro" id="IPR006652">
    <property type="entry name" value="Kelch_1"/>
</dbReference>
<feature type="non-terminal residue" evidence="1">
    <location>
        <position position="282"/>
    </location>
</feature>
<keyword evidence="2" id="KW-1185">Reference proteome</keyword>
<evidence type="ECO:0000313" key="2">
    <source>
        <dbReference type="Proteomes" id="UP000800235"/>
    </source>
</evidence>
<dbReference type="Proteomes" id="UP000800235">
    <property type="component" value="Unassembled WGS sequence"/>
</dbReference>
<dbReference type="EMBL" id="MU007164">
    <property type="protein sequence ID" value="KAF2416277.1"/>
    <property type="molecule type" value="Genomic_DNA"/>
</dbReference>
<dbReference type="Pfam" id="PF01344">
    <property type="entry name" value="Kelch_1"/>
    <property type="match status" value="1"/>
</dbReference>
<sequence>WKSLQPIAGGTRQEHSTGATGSKILIIGGMVNGDSIDKVEIYDTQKDSWSNGPPLPVAMHHPNIASVDDNIYVLGGLTGKTWAPTGKSFKYDATANKWVELAEMTNNPSGSSVLGVSGKIVYVAGGLQTNGANRTSGRALASYDIAANKWTTHEVLLPEGRDHAGGGLIDGVLYVIGGRLGTPTSTHGTTLALNLTAESPKWVEKAPIPTKRGGFPSIVLGKKVFTFGGEGNSAPDSKGVFPQVEVYDTTTDKWTSLPTLKTPRHGFQGTVIGNTIYLPGGG</sequence>
<dbReference type="PANTHER" id="PTHR45632">
    <property type="entry name" value="LD33804P"/>
    <property type="match status" value="1"/>
</dbReference>
<gene>
    <name evidence="1" type="ORF">EJ08DRAFT_574070</name>
</gene>
<reference evidence="1" key="1">
    <citation type="journal article" date="2020" name="Stud. Mycol.">
        <title>101 Dothideomycetes genomes: a test case for predicting lifestyles and emergence of pathogens.</title>
        <authorList>
            <person name="Haridas S."/>
            <person name="Albert R."/>
            <person name="Binder M."/>
            <person name="Bloem J."/>
            <person name="Labutti K."/>
            <person name="Salamov A."/>
            <person name="Andreopoulos B."/>
            <person name="Baker S."/>
            <person name="Barry K."/>
            <person name="Bills G."/>
            <person name="Bluhm B."/>
            <person name="Cannon C."/>
            <person name="Castanera R."/>
            <person name="Culley D."/>
            <person name="Daum C."/>
            <person name="Ezra D."/>
            <person name="Gonzalez J."/>
            <person name="Henrissat B."/>
            <person name="Kuo A."/>
            <person name="Liang C."/>
            <person name="Lipzen A."/>
            <person name="Lutzoni F."/>
            <person name="Magnuson J."/>
            <person name="Mondo S."/>
            <person name="Nolan M."/>
            <person name="Ohm R."/>
            <person name="Pangilinan J."/>
            <person name="Park H.-J."/>
            <person name="Ramirez L."/>
            <person name="Alfaro M."/>
            <person name="Sun H."/>
            <person name="Tritt A."/>
            <person name="Yoshinaga Y."/>
            <person name="Zwiers L.-H."/>
            <person name="Turgeon B."/>
            <person name="Goodwin S."/>
            <person name="Spatafora J."/>
            <person name="Crous P."/>
            <person name="Grigoriev I."/>
        </authorList>
    </citation>
    <scope>NUCLEOTIDE SEQUENCE</scope>
    <source>
        <strain evidence="1">CBS 130266</strain>
    </source>
</reference>
<dbReference type="SUPFAM" id="SSF50965">
    <property type="entry name" value="Galactose oxidase, central domain"/>
    <property type="match status" value="1"/>
</dbReference>
<accession>A0A9P4NDW5</accession>
<proteinExistence type="predicted"/>
<dbReference type="InterPro" id="IPR015915">
    <property type="entry name" value="Kelch-typ_b-propeller"/>
</dbReference>
<dbReference type="InterPro" id="IPR011043">
    <property type="entry name" value="Gal_Oxase/kelch_b-propeller"/>
</dbReference>
<feature type="non-terminal residue" evidence="1">
    <location>
        <position position="1"/>
    </location>
</feature>
<dbReference type="Pfam" id="PF24681">
    <property type="entry name" value="Kelch_KLHDC2_KLHL20_DRC7"/>
    <property type="match status" value="1"/>
</dbReference>